<evidence type="ECO:0000259" key="2">
    <source>
        <dbReference type="Pfam" id="PF13102"/>
    </source>
</evidence>
<dbReference type="InterPro" id="IPR010998">
    <property type="entry name" value="Integrase_recombinase_N"/>
</dbReference>
<accession>A0A8S3U4I9</accession>
<dbReference type="Gene3D" id="1.10.150.130">
    <property type="match status" value="1"/>
</dbReference>
<comment type="caution">
    <text evidence="3">The sequence shown here is derived from an EMBL/GenBank/DDBJ whole genome shotgun (WGS) entry which is preliminary data.</text>
</comment>
<evidence type="ECO:0000313" key="3">
    <source>
        <dbReference type="EMBL" id="CAG2241119.1"/>
    </source>
</evidence>
<feature type="domain" description="Phage integrase SAM-like" evidence="2">
    <location>
        <begin position="63"/>
        <end position="125"/>
    </location>
</feature>
<keyword evidence="1" id="KW-0238">DNA-binding</keyword>
<organism evidence="3 4">
    <name type="scientific">Mytilus edulis</name>
    <name type="common">Blue mussel</name>
    <dbReference type="NCBI Taxonomy" id="6550"/>
    <lineage>
        <taxon>Eukaryota</taxon>
        <taxon>Metazoa</taxon>
        <taxon>Spiralia</taxon>
        <taxon>Lophotrochozoa</taxon>
        <taxon>Mollusca</taxon>
        <taxon>Bivalvia</taxon>
        <taxon>Autobranchia</taxon>
        <taxon>Pteriomorphia</taxon>
        <taxon>Mytilida</taxon>
        <taxon>Mytiloidea</taxon>
        <taxon>Mytilidae</taxon>
        <taxon>Mytilinae</taxon>
        <taxon>Mytilus</taxon>
    </lineage>
</organism>
<reference evidence="3" key="1">
    <citation type="submission" date="2021-03" db="EMBL/GenBank/DDBJ databases">
        <authorList>
            <person name="Bekaert M."/>
        </authorList>
    </citation>
    <scope>NUCLEOTIDE SEQUENCE</scope>
</reference>
<gene>
    <name evidence="3" type="ORF">MEDL_53243</name>
</gene>
<protein>
    <recommendedName>
        <fullName evidence="2">Phage integrase SAM-like domain-containing protein</fullName>
    </recommendedName>
</protein>
<evidence type="ECO:0000256" key="1">
    <source>
        <dbReference type="ARBA" id="ARBA00023125"/>
    </source>
</evidence>
<keyword evidence="4" id="KW-1185">Reference proteome</keyword>
<dbReference type="GO" id="GO:0003677">
    <property type="term" value="F:DNA binding"/>
    <property type="evidence" value="ECO:0007669"/>
    <property type="project" value="UniProtKB-KW"/>
</dbReference>
<name>A0A8S3U4I9_MYTED</name>
<dbReference type="EMBL" id="CAJPWZ010002579">
    <property type="protein sequence ID" value="CAG2241119.1"/>
    <property type="molecule type" value="Genomic_DNA"/>
</dbReference>
<dbReference type="AlphaFoldDB" id="A0A8S3U4I9"/>
<dbReference type="Proteomes" id="UP000683360">
    <property type="component" value="Unassembled WGS sequence"/>
</dbReference>
<sequence>MILVRKLVYISLKHNILIKAQHISGSRNVIADALSRCHWQLFRQGTYSNAKPTMEILDVEVKKLVHSSMAKNTWKTYKTALESLAKFSKEYDLNVSWPIQIDVLTRFIAYLSYSGLTSSTINKHILTCGVIELSVLCGAGRLTFGFSWYCSF</sequence>
<dbReference type="OrthoDB" id="6110137at2759"/>
<dbReference type="SUPFAM" id="SSF47823">
    <property type="entry name" value="lambda integrase-like, N-terminal domain"/>
    <property type="match status" value="1"/>
</dbReference>
<proteinExistence type="predicted"/>
<dbReference type="Pfam" id="PF13102">
    <property type="entry name" value="Phage_int_SAM_5"/>
    <property type="match status" value="1"/>
</dbReference>
<evidence type="ECO:0000313" key="4">
    <source>
        <dbReference type="Proteomes" id="UP000683360"/>
    </source>
</evidence>
<dbReference type="InterPro" id="IPR025269">
    <property type="entry name" value="SAM-like_dom"/>
</dbReference>